<evidence type="ECO:0008006" key="4">
    <source>
        <dbReference type="Google" id="ProtNLM"/>
    </source>
</evidence>
<dbReference type="InterPro" id="IPR007062">
    <property type="entry name" value="PPI-2"/>
</dbReference>
<feature type="region of interest" description="Disordered" evidence="1">
    <location>
        <begin position="123"/>
        <end position="149"/>
    </location>
</feature>
<name>A0A8H3I1L9_9LECA</name>
<protein>
    <recommendedName>
        <fullName evidence="4">Glc8 protein</fullName>
    </recommendedName>
</protein>
<feature type="compositionally biased region" description="Low complexity" evidence="1">
    <location>
        <begin position="92"/>
        <end position="105"/>
    </location>
</feature>
<comment type="caution">
    <text evidence="2">The sequence shown here is derived from an EMBL/GenBank/DDBJ whole genome shotgun (WGS) entry which is preliminary data.</text>
</comment>
<dbReference type="PANTHER" id="PTHR12398:SF20">
    <property type="entry name" value="PROTEIN PHOSPHATASE 1 REGULATORY INHIBITOR SUBUNIT 2"/>
    <property type="match status" value="1"/>
</dbReference>
<evidence type="ECO:0000313" key="2">
    <source>
        <dbReference type="EMBL" id="CAF9911557.1"/>
    </source>
</evidence>
<evidence type="ECO:0000256" key="1">
    <source>
        <dbReference type="SAM" id="MobiDB-lite"/>
    </source>
</evidence>
<feature type="compositionally biased region" description="Basic and acidic residues" evidence="1">
    <location>
        <begin position="233"/>
        <end position="275"/>
    </location>
</feature>
<feature type="region of interest" description="Disordered" evidence="1">
    <location>
        <begin position="165"/>
        <end position="310"/>
    </location>
</feature>
<feature type="compositionally biased region" description="Acidic residues" evidence="1">
    <location>
        <begin position="276"/>
        <end position="291"/>
    </location>
</feature>
<dbReference type="Proteomes" id="UP000664169">
    <property type="component" value="Unassembled WGS sequence"/>
</dbReference>
<proteinExistence type="predicted"/>
<feature type="compositionally biased region" description="Low complexity" evidence="1">
    <location>
        <begin position="37"/>
        <end position="56"/>
    </location>
</feature>
<organism evidence="2 3">
    <name type="scientific">Gomphillus americanus</name>
    <dbReference type="NCBI Taxonomy" id="1940652"/>
    <lineage>
        <taxon>Eukaryota</taxon>
        <taxon>Fungi</taxon>
        <taxon>Dikarya</taxon>
        <taxon>Ascomycota</taxon>
        <taxon>Pezizomycotina</taxon>
        <taxon>Lecanoromycetes</taxon>
        <taxon>OSLEUM clade</taxon>
        <taxon>Ostropomycetidae</taxon>
        <taxon>Ostropales</taxon>
        <taxon>Graphidaceae</taxon>
        <taxon>Gomphilloideae</taxon>
        <taxon>Gomphillus</taxon>
    </lineage>
</organism>
<feature type="compositionally biased region" description="Polar residues" evidence="1">
    <location>
        <begin position="1"/>
        <end position="12"/>
    </location>
</feature>
<dbReference type="AlphaFoldDB" id="A0A8H3I1L9"/>
<dbReference type="OrthoDB" id="551302at2759"/>
<accession>A0A8H3I1L9</accession>
<dbReference type="GO" id="GO:0009966">
    <property type="term" value="P:regulation of signal transduction"/>
    <property type="evidence" value="ECO:0007669"/>
    <property type="project" value="InterPro"/>
</dbReference>
<feature type="compositionally biased region" description="Basic and acidic residues" evidence="1">
    <location>
        <begin position="139"/>
        <end position="149"/>
    </location>
</feature>
<dbReference type="GO" id="GO:0004864">
    <property type="term" value="F:protein phosphatase inhibitor activity"/>
    <property type="evidence" value="ECO:0007669"/>
    <property type="project" value="InterPro"/>
</dbReference>
<gene>
    <name evidence="2" type="ORF">GOMPHAMPRED_007453</name>
</gene>
<feature type="region of interest" description="Disordered" evidence="1">
    <location>
        <begin position="1"/>
        <end position="110"/>
    </location>
</feature>
<keyword evidence="3" id="KW-1185">Reference proteome</keyword>
<sequence length="310" mass="34306">MSQTMSSQQQRPKGNRKLTKLPLPGILKNPSQQILESTLLTTTPTAASTAIPSADASTDKDLTLQNTLTNAGRRRTSSAAAARASLARRRSSQSGSSMDTSDLSQDNPRLKWDEANLYLTEQEKSSTMKINEPKTPYTHHYDPTEDEEEIHKLDAQELMVDELDQEREMARQKGTSSKRTRESDIPGLDLGAPEEPIPEDEVGGGEPMSRSSSGRGREKSVVVAPEVGPGEGGHGEDELAGMSREEREKHRVFEEKRKLHYEMRDVRDLLGHPEMVDDEEMDEDSKEEEEQQPPLPIRSTSGSGKGVNGD</sequence>
<dbReference type="PANTHER" id="PTHR12398">
    <property type="entry name" value="PROTEIN PHOSPHATASE INHIBITOR"/>
    <property type="match status" value="1"/>
</dbReference>
<dbReference type="EMBL" id="CAJPDQ010000006">
    <property type="protein sequence ID" value="CAF9911557.1"/>
    <property type="molecule type" value="Genomic_DNA"/>
</dbReference>
<dbReference type="Pfam" id="PF04979">
    <property type="entry name" value="IPP-2"/>
    <property type="match status" value="1"/>
</dbReference>
<reference evidence="2" key="1">
    <citation type="submission" date="2021-03" db="EMBL/GenBank/DDBJ databases">
        <authorList>
            <person name="Tagirdzhanova G."/>
        </authorList>
    </citation>
    <scope>NUCLEOTIDE SEQUENCE</scope>
</reference>
<evidence type="ECO:0000313" key="3">
    <source>
        <dbReference type="Proteomes" id="UP000664169"/>
    </source>
</evidence>